<gene>
    <name evidence="2" type="ORF">HL657_13375</name>
</gene>
<keyword evidence="3" id="KW-1185">Reference proteome</keyword>
<protein>
    <recommendedName>
        <fullName evidence="1">HNH domain-containing protein</fullName>
    </recommendedName>
</protein>
<evidence type="ECO:0000259" key="1">
    <source>
        <dbReference type="Pfam" id="PF01844"/>
    </source>
</evidence>
<dbReference type="Gene3D" id="1.10.30.50">
    <property type="match status" value="1"/>
</dbReference>
<comment type="caution">
    <text evidence="2">The sequence shown here is derived from an EMBL/GenBank/DDBJ whole genome shotgun (WGS) entry which is preliminary data.</text>
</comment>
<proteinExistence type="predicted"/>
<dbReference type="Pfam" id="PF01844">
    <property type="entry name" value="HNH"/>
    <property type="match status" value="1"/>
</dbReference>
<dbReference type="InterPro" id="IPR003615">
    <property type="entry name" value="HNH_nuc"/>
</dbReference>
<feature type="domain" description="HNH" evidence="1">
    <location>
        <begin position="173"/>
        <end position="230"/>
    </location>
</feature>
<dbReference type="EMBL" id="JABFFQ010000022">
    <property type="protein sequence ID" value="MDV4344137.1"/>
    <property type="molecule type" value="Genomic_DNA"/>
</dbReference>
<dbReference type="RefSeq" id="WP_394804668.1">
    <property type="nucleotide sequence ID" value="NZ_JABFFQ010000022.1"/>
</dbReference>
<accession>A0ABU3Z5N3</accession>
<organism evidence="2 3">
    <name type="scientific">Methanoculleus nereidis</name>
    <dbReference type="NCBI Taxonomy" id="2735141"/>
    <lineage>
        <taxon>Archaea</taxon>
        <taxon>Methanobacteriati</taxon>
        <taxon>Methanobacteriota</taxon>
        <taxon>Stenosarchaea group</taxon>
        <taxon>Methanomicrobia</taxon>
        <taxon>Methanomicrobiales</taxon>
        <taxon>Methanomicrobiaceae</taxon>
        <taxon>Methanoculleus</taxon>
    </lineage>
</organism>
<evidence type="ECO:0000313" key="2">
    <source>
        <dbReference type="EMBL" id="MDV4344137.1"/>
    </source>
</evidence>
<reference evidence="2 3" key="1">
    <citation type="submission" date="2020-05" db="EMBL/GenBank/DDBJ databases">
        <title>Isolation and characterization of methanoarchaea from a cold seep at offshore SW Taiwan.</title>
        <authorList>
            <person name="Chen Y.-W."/>
            <person name="Chen S.-C."/>
            <person name="Lai M.-C."/>
        </authorList>
    </citation>
    <scope>NUCLEOTIDE SEQUENCE [LARGE SCALE GENOMIC DNA]</scope>
    <source>
        <strain evidence="2 3">YWC-01</strain>
    </source>
</reference>
<name>A0ABU3Z5N3_9EURY</name>
<evidence type="ECO:0000313" key="3">
    <source>
        <dbReference type="Proteomes" id="UP001273768"/>
    </source>
</evidence>
<dbReference type="InterPro" id="IPR002711">
    <property type="entry name" value="HNH"/>
</dbReference>
<dbReference type="CDD" id="cd00085">
    <property type="entry name" value="HNHc"/>
    <property type="match status" value="1"/>
</dbReference>
<dbReference type="Proteomes" id="UP001273768">
    <property type="component" value="Unassembled WGS sequence"/>
</dbReference>
<sequence length="265" mass="30970">METQNLIHRYRDFLQEYHYVCSYSRDTDFWGGLKKATIEDYVSQYDHNFCILIYDSLGSPIFYSIPFRQIEEMLNENEGLREDRQRWIFTIKSNAISIHGTNYRLNVEKFLNNTINIPELLTVQDTEVLTEIEDSQDRSDTYSEGRVRTYTSTRAERNPRLRQAAIRIHGYTCAVCEFNFETVYGDWGRCFVEVHHVHPVGELQGKERDVDPAKDLVVLCANCHRMIHRRHGVTLTIDELQSKIQSKERMRGVGFEPTDPCGTGS</sequence>